<protein>
    <submittedName>
        <fullName evidence="2">Glycerophosphodiester phosphodiesterase</fullName>
    </submittedName>
</protein>
<organism evidence="2 3">
    <name type="scientific">Salinimonas marina</name>
    <dbReference type="NCBI Taxonomy" id="2785918"/>
    <lineage>
        <taxon>Bacteria</taxon>
        <taxon>Pseudomonadati</taxon>
        <taxon>Pseudomonadota</taxon>
        <taxon>Gammaproteobacteria</taxon>
        <taxon>Alteromonadales</taxon>
        <taxon>Alteromonadaceae</taxon>
        <taxon>Alteromonas/Salinimonas group</taxon>
        <taxon>Salinimonas</taxon>
    </lineage>
</organism>
<dbReference type="Pfam" id="PF03009">
    <property type="entry name" value="GDPD"/>
    <property type="match status" value="1"/>
</dbReference>
<feature type="domain" description="GP-PDE" evidence="1">
    <location>
        <begin position="1"/>
        <end position="228"/>
    </location>
</feature>
<dbReference type="Gene3D" id="3.20.20.190">
    <property type="entry name" value="Phosphatidylinositol (PI) phosphodiesterase"/>
    <property type="match status" value="1"/>
</dbReference>
<reference evidence="2 3" key="1">
    <citation type="submission" date="2020-11" db="EMBL/GenBank/DDBJ databases">
        <title>Complete genome sequence for Salinimonas sp. strain G2-b.</title>
        <authorList>
            <person name="Park S.-J."/>
        </authorList>
    </citation>
    <scope>NUCLEOTIDE SEQUENCE [LARGE SCALE GENOMIC DNA]</scope>
    <source>
        <strain evidence="2 3">G2-b</strain>
    </source>
</reference>
<dbReference type="PANTHER" id="PTHR46211">
    <property type="entry name" value="GLYCEROPHOSPHORYL DIESTER PHOSPHODIESTERASE"/>
    <property type="match status" value="1"/>
</dbReference>
<dbReference type="PROSITE" id="PS51704">
    <property type="entry name" value="GP_PDE"/>
    <property type="match status" value="1"/>
</dbReference>
<dbReference type="GO" id="GO:0006629">
    <property type="term" value="P:lipid metabolic process"/>
    <property type="evidence" value="ECO:0007669"/>
    <property type="project" value="InterPro"/>
</dbReference>
<dbReference type="GO" id="GO:0008081">
    <property type="term" value="F:phosphoric diester hydrolase activity"/>
    <property type="evidence" value="ECO:0007669"/>
    <property type="project" value="InterPro"/>
</dbReference>
<proteinExistence type="predicted"/>
<evidence type="ECO:0000313" key="3">
    <source>
        <dbReference type="Proteomes" id="UP000595095"/>
    </source>
</evidence>
<keyword evidence="3" id="KW-1185">Reference proteome</keyword>
<evidence type="ECO:0000259" key="1">
    <source>
        <dbReference type="PROSITE" id="PS51704"/>
    </source>
</evidence>
<dbReference type="EMBL" id="CP064795">
    <property type="protein sequence ID" value="QPG05392.1"/>
    <property type="molecule type" value="Genomic_DNA"/>
</dbReference>
<dbReference type="AlphaFoldDB" id="A0A7S9HCZ6"/>
<dbReference type="SUPFAM" id="SSF51695">
    <property type="entry name" value="PLC-like phosphodiesterases"/>
    <property type="match status" value="1"/>
</dbReference>
<sequence length="237" mass="26170">MWILAHRGASRAAPENTLKAFQLAFDQQADGIEFDTYELDSDIIVFHDKTLRRTTNGTGRLLDKSLSHLRTLNAGDNQQIPLLAEVLALTPTDALCNIEIKQLQAPESWLHKLEAALPAGAQATSNILISSFHHHWLAQIARLKPQLRLGVLTASTPQKSIKKALQMGAYSIHFALETVDEQYVLQAKEAGLKVLVYTVDTPADMLWLQHMGVDGIFTNVPDVALHALDRQATPPSL</sequence>
<accession>A0A7S9HCZ6</accession>
<dbReference type="Proteomes" id="UP000595095">
    <property type="component" value="Chromosome"/>
</dbReference>
<gene>
    <name evidence="2" type="ORF">IT774_15020</name>
</gene>
<evidence type="ECO:0000313" key="2">
    <source>
        <dbReference type="EMBL" id="QPG05392.1"/>
    </source>
</evidence>
<dbReference type="PANTHER" id="PTHR46211:SF1">
    <property type="entry name" value="GLYCEROPHOSPHODIESTER PHOSPHODIESTERASE, CYTOPLASMIC"/>
    <property type="match status" value="1"/>
</dbReference>
<dbReference type="RefSeq" id="WP_195810482.1">
    <property type="nucleotide sequence ID" value="NZ_CP064795.1"/>
</dbReference>
<dbReference type="InterPro" id="IPR030395">
    <property type="entry name" value="GP_PDE_dom"/>
</dbReference>
<dbReference type="KEGG" id="smaa:IT774_15020"/>
<name>A0A7S9HCZ6_9ALTE</name>
<dbReference type="InterPro" id="IPR017946">
    <property type="entry name" value="PLC-like_Pdiesterase_TIM-brl"/>
</dbReference>